<feature type="region of interest" description="Disordered" evidence="1">
    <location>
        <begin position="38"/>
        <end position="83"/>
    </location>
</feature>
<feature type="region of interest" description="Disordered" evidence="1">
    <location>
        <begin position="152"/>
        <end position="200"/>
    </location>
</feature>
<evidence type="ECO:0000256" key="1">
    <source>
        <dbReference type="SAM" id="MobiDB-lite"/>
    </source>
</evidence>
<dbReference type="Proteomes" id="UP000296049">
    <property type="component" value="Unassembled WGS sequence"/>
</dbReference>
<evidence type="ECO:0000313" key="3">
    <source>
        <dbReference type="Proteomes" id="UP000296049"/>
    </source>
</evidence>
<feature type="region of interest" description="Disordered" evidence="1">
    <location>
        <begin position="96"/>
        <end position="135"/>
    </location>
</feature>
<feature type="region of interest" description="Disordered" evidence="1">
    <location>
        <begin position="1"/>
        <end position="20"/>
    </location>
</feature>
<gene>
    <name evidence="2" type="ORF">Anapl_00539</name>
</gene>
<sequence length="200" mass="21419">MQQAWPQIPAQHTKSREQLKGSVCYELNLLSARLERPARGPARLHSAAAGSAAPPGPGQAEPGKKTSRRPQQGENHPARCLTFPSRVLTLPSRGLAPTEILPTGCDPNPGKTHRDFTEGSEHTHSSISTARQPRLAPLELEQIKAMSSPTRYALLNGKRQKLGLGATQRGHTAPRSGPGHGDPQLMPASEPPCSQGPPRD</sequence>
<accession>R0LJT2</accession>
<keyword evidence="3" id="KW-1185">Reference proteome</keyword>
<name>R0LJT2_ANAPL</name>
<protein>
    <submittedName>
        <fullName evidence="2">Uncharacterized protein</fullName>
    </submittedName>
</protein>
<organism evidence="2 3">
    <name type="scientific">Anas platyrhynchos</name>
    <name type="common">Mallard</name>
    <name type="synonym">Anas boschas</name>
    <dbReference type="NCBI Taxonomy" id="8839"/>
    <lineage>
        <taxon>Eukaryota</taxon>
        <taxon>Metazoa</taxon>
        <taxon>Chordata</taxon>
        <taxon>Craniata</taxon>
        <taxon>Vertebrata</taxon>
        <taxon>Euteleostomi</taxon>
        <taxon>Archelosauria</taxon>
        <taxon>Archosauria</taxon>
        <taxon>Dinosauria</taxon>
        <taxon>Saurischia</taxon>
        <taxon>Theropoda</taxon>
        <taxon>Coelurosauria</taxon>
        <taxon>Aves</taxon>
        <taxon>Neognathae</taxon>
        <taxon>Galloanserae</taxon>
        <taxon>Anseriformes</taxon>
        <taxon>Anatidae</taxon>
        <taxon>Anatinae</taxon>
        <taxon>Anas</taxon>
    </lineage>
</organism>
<dbReference type="EMBL" id="KB742651">
    <property type="protein sequence ID" value="EOB05949.1"/>
    <property type="molecule type" value="Genomic_DNA"/>
</dbReference>
<feature type="compositionally biased region" description="Low complexity" evidence="1">
    <location>
        <begin position="47"/>
        <end position="61"/>
    </location>
</feature>
<feature type="compositionally biased region" description="Basic and acidic residues" evidence="1">
    <location>
        <begin position="112"/>
        <end position="124"/>
    </location>
</feature>
<proteinExistence type="predicted"/>
<evidence type="ECO:0000313" key="2">
    <source>
        <dbReference type="EMBL" id="EOB05949.1"/>
    </source>
</evidence>
<dbReference type="AlphaFoldDB" id="R0LJT2"/>
<reference evidence="3" key="1">
    <citation type="journal article" date="2013" name="Nat. Genet.">
        <title>The duck genome and transcriptome provide insight into an avian influenza virus reservoir species.</title>
        <authorList>
            <person name="Huang Y."/>
            <person name="Li Y."/>
            <person name="Burt D.W."/>
            <person name="Chen H."/>
            <person name="Zhang Y."/>
            <person name="Qian W."/>
            <person name="Kim H."/>
            <person name="Gan S."/>
            <person name="Zhao Y."/>
            <person name="Li J."/>
            <person name="Yi K."/>
            <person name="Feng H."/>
            <person name="Zhu P."/>
            <person name="Li B."/>
            <person name="Liu Q."/>
            <person name="Fairley S."/>
            <person name="Magor K.E."/>
            <person name="Du Z."/>
            <person name="Hu X."/>
            <person name="Goodman L."/>
            <person name="Tafer H."/>
            <person name="Vignal A."/>
            <person name="Lee T."/>
            <person name="Kim K.W."/>
            <person name="Sheng Z."/>
            <person name="An Y."/>
            <person name="Searle S."/>
            <person name="Herrero J."/>
            <person name="Groenen M.A."/>
            <person name="Crooijmans R.P."/>
            <person name="Faraut T."/>
            <person name="Cai Q."/>
            <person name="Webster R.G."/>
            <person name="Aldridge J.R."/>
            <person name="Warren W.C."/>
            <person name="Bartschat S."/>
            <person name="Kehr S."/>
            <person name="Marz M."/>
            <person name="Stadler P.F."/>
            <person name="Smith J."/>
            <person name="Kraus R.H."/>
            <person name="Zhao Y."/>
            <person name="Ren L."/>
            <person name="Fei J."/>
            <person name="Morisson M."/>
            <person name="Kaiser P."/>
            <person name="Griffin D.K."/>
            <person name="Rao M."/>
            <person name="Pitel F."/>
            <person name="Wang J."/>
            <person name="Li N."/>
        </authorList>
    </citation>
    <scope>NUCLEOTIDE SEQUENCE [LARGE SCALE GENOMIC DNA]</scope>
</reference>